<keyword evidence="2" id="KW-1185">Reference proteome</keyword>
<dbReference type="RefSeq" id="WP_191700151.1">
    <property type="nucleotide sequence ID" value="NZ_JACSPZ010000004.1"/>
</dbReference>
<proteinExistence type="predicted"/>
<dbReference type="EMBL" id="JACSPZ010000004">
    <property type="protein sequence ID" value="MBD8037084.1"/>
    <property type="molecule type" value="Genomic_DNA"/>
</dbReference>
<accession>A0ABR8XYR0</accession>
<sequence>MLRKLFLKLNQNKPQMPKRIYEGAISDFYYERAVKDLVGSKYCEIDLNEEDFIKHLLYKLNQNNLNKLVKLNRMSNKTISFSYNSYPVGKIKLQGRKTWMQILTSPYDQERIEDASNHEYIEAIESWIDFIKKQKLNR</sequence>
<protein>
    <submittedName>
        <fullName evidence="1">Uncharacterized protein</fullName>
    </submittedName>
</protein>
<evidence type="ECO:0000313" key="2">
    <source>
        <dbReference type="Proteomes" id="UP000619101"/>
    </source>
</evidence>
<gene>
    <name evidence="1" type="ORF">H9635_10035</name>
</gene>
<comment type="caution">
    <text evidence="1">The sequence shown here is derived from an EMBL/GenBank/DDBJ whole genome shotgun (WGS) entry which is preliminary data.</text>
</comment>
<name>A0ABR8XYR0_9BACL</name>
<evidence type="ECO:0000313" key="1">
    <source>
        <dbReference type="EMBL" id="MBD8037084.1"/>
    </source>
</evidence>
<organism evidence="1 2">
    <name type="scientific">Solibacillus faecavium</name>
    <dbReference type="NCBI Taxonomy" id="2762221"/>
    <lineage>
        <taxon>Bacteria</taxon>
        <taxon>Bacillati</taxon>
        <taxon>Bacillota</taxon>
        <taxon>Bacilli</taxon>
        <taxon>Bacillales</taxon>
        <taxon>Caryophanaceae</taxon>
        <taxon>Solibacillus</taxon>
    </lineage>
</organism>
<dbReference type="Proteomes" id="UP000619101">
    <property type="component" value="Unassembled WGS sequence"/>
</dbReference>
<reference evidence="1 2" key="1">
    <citation type="submission" date="2020-08" db="EMBL/GenBank/DDBJ databases">
        <title>A Genomic Blueprint of the Chicken Gut Microbiome.</title>
        <authorList>
            <person name="Gilroy R."/>
            <person name="Ravi A."/>
            <person name="Getino M."/>
            <person name="Pursley I."/>
            <person name="Horton D.L."/>
            <person name="Alikhan N.-F."/>
            <person name="Baker D."/>
            <person name="Gharbi K."/>
            <person name="Hall N."/>
            <person name="Watson M."/>
            <person name="Adriaenssens E.M."/>
            <person name="Foster-Nyarko E."/>
            <person name="Jarju S."/>
            <person name="Secka A."/>
            <person name="Antonio M."/>
            <person name="Oren A."/>
            <person name="Chaudhuri R."/>
            <person name="La Ragione R.M."/>
            <person name="Hildebrand F."/>
            <person name="Pallen M.J."/>
        </authorList>
    </citation>
    <scope>NUCLEOTIDE SEQUENCE [LARGE SCALE GENOMIC DNA]</scope>
    <source>
        <strain evidence="1 2">A46</strain>
    </source>
</reference>